<evidence type="ECO:0000256" key="2">
    <source>
        <dbReference type="ARBA" id="ARBA00006262"/>
    </source>
</evidence>
<feature type="transmembrane region" description="Helical" evidence="7">
    <location>
        <begin position="737"/>
        <end position="756"/>
    </location>
</feature>
<dbReference type="AlphaFoldDB" id="K8ECB9"/>
<feature type="region of interest" description="Disordered" evidence="6">
    <location>
        <begin position="134"/>
        <end position="168"/>
    </location>
</feature>
<dbReference type="OrthoDB" id="1735926at2759"/>
<sequence length="1041" mass="115783">MNKNEDDDEEKDLEKGAMKPPALPRPMRLLEELKEKMMTCAHENANGTTTSRKYASIECELSSWRETEIIQFLVEKIRKNYYAKTTTNNEDEDPIRVGRVFTAVNEGGLAVLVGEELRDKRSLGSVVRAAAAASAASAEKKDEEDTSSNGGAKKEGTKKKNSDEKNKKKLANVPKIAIATLESPVNLGASDGRNARVVCLVLVPMSSQTLHGNHRHSFEELHRNSALHNDGGDDDNDKDSLFGLDRWNKIACIKAAFRSLSRDTDFVSDASDFKRLHSHAKKHSRLPHAFDVLSAVMHGDSTDDKVRLLSAKQRVLDAWEDAVEVLRLSHRNSFLTSIEHRKKNAKDTNANTNSSYEAERTGRFCGGIIDDIKRRSLVYASDWTDGLQTVKTITATLYMYFGCLGPAIAFGGLTYEETGGKLGAMEFLLCQAFVGIVWAIIGGQPELVLRPAGPQTVFIIELYRLSTTKAFNVPFELAMAWTGVWTSIFMLLIACFDYCAIVVRSCTRFTQEIFMVFVSAIFIFEGCKGVGSYFDSAKETYSRDVALFSLILAAVTLQLGLFFGKVRSSPFLLGPLRELTADFGIAFAIVTSCLLAWGSGIDGYEKLSLPSNIKPSDETRSNWLIDLFPSKEEGNRWIIGGAIVPAICLTCLYYIDANVAALLCNKEEAKLRKGVAYHYDFALLSILLFFCSIFGLPFATPSLPHSPQYVRALSEIEEITKNGVTRTKVVTVHEQRLSPLLVNVLVLLSFVLLSLLKEIPMAVLYGLFVLMGINGFYENQFFHRLTMIFMEPRLHPPTSYVRNVPLSRVHGFTFVQVCCVAVIWGVRSTDLCLMFPILIAMLMPLRLLLSKFDGMFTKQQLQLLDVNDEAYLVLDDDDDDSNNNDDDDDDDDDRDDDDGDAFDVNDPGFNNNATDDERRQLVRAAQKAAFDSRAMTLMDFAENGPSLNASSLGSARKPQSSPFGTAATPNRYVFPYHSDSKPIKIAQRRTSSYFSDDDLSPRDKSATVSPRRDRPLSPKPSNDNNKNNKSSNSKEEPGSPL</sequence>
<dbReference type="GO" id="GO:0006820">
    <property type="term" value="P:monoatomic anion transport"/>
    <property type="evidence" value="ECO:0007669"/>
    <property type="project" value="InterPro"/>
</dbReference>
<dbReference type="InterPro" id="IPR011531">
    <property type="entry name" value="HCO3_transpt-like_TM_dom"/>
</dbReference>
<dbReference type="GeneID" id="19017024"/>
<accession>K8ECB9</accession>
<dbReference type="Proteomes" id="UP000198341">
    <property type="component" value="Chromosome 3"/>
</dbReference>
<keyword evidence="5 7" id="KW-0472">Membrane</keyword>
<feature type="region of interest" description="Disordered" evidence="6">
    <location>
        <begin position="1"/>
        <end position="26"/>
    </location>
</feature>
<keyword evidence="4 7" id="KW-1133">Transmembrane helix</keyword>
<feature type="compositionally biased region" description="Low complexity" evidence="6">
    <location>
        <begin position="1019"/>
        <end position="1031"/>
    </location>
</feature>
<feature type="domain" description="Bicarbonate transporter-like transmembrane" evidence="8">
    <location>
        <begin position="538"/>
        <end position="867"/>
    </location>
</feature>
<evidence type="ECO:0000256" key="5">
    <source>
        <dbReference type="ARBA" id="ARBA00023136"/>
    </source>
</evidence>
<comment type="subcellular location">
    <subcellularLocation>
        <location evidence="1">Membrane</location>
        <topology evidence="1">Multi-pass membrane protein</topology>
    </subcellularLocation>
</comment>
<evidence type="ECO:0000256" key="6">
    <source>
        <dbReference type="SAM" id="MobiDB-lite"/>
    </source>
</evidence>
<protein>
    <submittedName>
        <fullName evidence="9">Anion exchanger family</fullName>
    </submittedName>
</protein>
<evidence type="ECO:0000259" key="8">
    <source>
        <dbReference type="Pfam" id="PF00955"/>
    </source>
</evidence>
<evidence type="ECO:0000256" key="7">
    <source>
        <dbReference type="SAM" id="Phobius"/>
    </source>
</evidence>
<feature type="transmembrane region" description="Helical" evidence="7">
    <location>
        <begin position="478"/>
        <end position="501"/>
    </location>
</feature>
<feature type="transmembrane region" description="Helical" evidence="7">
    <location>
        <begin position="809"/>
        <end position="826"/>
    </location>
</feature>
<feature type="compositionally biased region" description="Basic and acidic residues" evidence="6">
    <location>
        <begin position="1032"/>
        <end position="1041"/>
    </location>
</feature>
<evidence type="ECO:0000313" key="10">
    <source>
        <dbReference type="Proteomes" id="UP000198341"/>
    </source>
</evidence>
<dbReference type="Pfam" id="PF00955">
    <property type="entry name" value="HCO3_cotransp"/>
    <property type="match status" value="2"/>
</dbReference>
<feature type="transmembrane region" description="Helical" evidence="7">
    <location>
        <begin position="546"/>
        <end position="563"/>
    </location>
</feature>
<evidence type="ECO:0000313" key="9">
    <source>
        <dbReference type="EMBL" id="CCO15596.1"/>
    </source>
</evidence>
<name>K8ECB9_9CHLO</name>
<dbReference type="GO" id="GO:0050801">
    <property type="term" value="P:monoatomic ion homeostasis"/>
    <property type="evidence" value="ECO:0007669"/>
    <property type="project" value="TreeGrafter"/>
</dbReference>
<reference evidence="9 10" key="1">
    <citation type="submission" date="2011-10" db="EMBL/GenBank/DDBJ databases">
        <authorList>
            <person name="Genoscope - CEA"/>
        </authorList>
    </citation>
    <scope>NUCLEOTIDE SEQUENCE [LARGE SCALE GENOMIC DNA]</scope>
    <source>
        <strain evidence="9 10">RCC 1105</strain>
    </source>
</reference>
<feature type="transmembrane region" description="Helical" evidence="7">
    <location>
        <begin position="397"/>
        <end position="415"/>
    </location>
</feature>
<feature type="transmembrane region" description="Helical" evidence="7">
    <location>
        <begin position="583"/>
        <end position="601"/>
    </location>
</feature>
<feature type="domain" description="Bicarbonate transporter-like transmembrane" evidence="8">
    <location>
        <begin position="363"/>
        <end position="535"/>
    </location>
</feature>
<evidence type="ECO:0000256" key="4">
    <source>
        <dbReference type="ARBA" id="ARBA00022989"/>
    </source>
</evidence>
<keyword evidence="3 7" id="KW-0812">Transmembrane</keyword>
<feature type="compositionally biased region" description="Acidic residues" evidence="6">
    <location>
        <begin position="1"/>
        <end position="11"/>
    </location>
</feature>
<comment type="similarity">
    <text evidence="2">Belongs to the anion exchanger (TC 2.A.31.3) family.</text>
</comment>
<feature type="transmembrane region" description="Helical" evidence="7">
    <location>
        <begin position="831"/>
        <end position="849"/>
    </location>
</feature>
<feature type="transmembrane region" description="Helical" evidence="7">
    <location>
        <begin position="513"/>
        <end position="534"/>
    </location>
</feature>
<dbReference type="PANTHER" id="PTHR11453:SF127">
    <property type="entry name" value="SOLUTE CARRIER FAMILY 4 MEMBER 11"/>
    <property type="match status" value="1"/>
</dbReference>
<feature type="transmembrane region" description="Helical" evidence="7">
    <location>
        <begin position="676"/>
        <end position="699"/>
    </location>
</feature>
<feature type="region of interest" description="Disordered" evidence="6">
    <location>
        <begin position="949"/>
        <end position="1041"/>
    </location>
</feature>
<dbReference type="GO" id="GO:0005452">
    <property type="term" value="F:solute:inorganic anion antiporter activity"/>
    <property type="evidence" value="ECO:0007669"/>
    <property type="project" value="InterPro"/>
</dbReference>
<feature type="compositionally biased region" description="Basic and acidic residues" evidence="6">
    <location>
        <begin position="152"/>
        <end position="166"/>
    </location>
</feature>
<dbReference type="EMBL" id="FO082276">
    <property type="protein sequence ID" value="CCO15596.1"/>
    <property type="molecule type" value="Genomic_DNA"/>
</dbReference>
<feature type="compositionally biased region" description="Acidic residues" evidence="6">
    <location>
        <begin position="874"/>
        <end position="903"/>
    </location>
</feature>
<dbReference type="PANTHER" id="PTHR11453">
    <property type="entry name" value="ANION EXCHANGE PROTEIN"/>
    <property type="match status" value="1"/>
</dbReference>
<dbReference type="RefSeq" id="XP_007514159.1">
    <property type="nucleotide sequence ID" value="XM_007514097.1"/>
</dbReference>
<feature type="compositionally biased region" description="Polar residues" evidence="6">
    <location>
        <begin position="949"/>
        <end position="963"/>
    </location>
</feature>
<dbReference type="eggNOG" id="KOG1172">
    <property type="taxonomic scope" value="Eukaryota"/>
</dbReference>
<keyword evidence="10" id="KW-1185">Reference proteome</keyword>
<proteinExistence type="inferred from homology"/>
<gene>
    <name evidence="9" type="ORF">Bathy03g04870</name>
</gene>
<dbReference type="InterPro" id="IPR003020">
    <property type="entry name" value="HCO3_transpt_euk"/>
</dbReference>
<dbReference type="STRING" id="41875.K8ECB9"/>
<feature type="transmembrane region" description="Helical" evidence="7">
    <location>
        <begin position="637"/>
        <end position="655"/>
    </location>
</feature>
<dbReference type="PRINTS" id="PR01231">
    <property type="entry name" value="HCO3TRNSPORT"/>
</dbReference>
<dbReference type="Gene3D" id="1.10.287.570">
    <property type="entry name" value="Helical hairpin bin"/>
    <property type="match status" value="1"/>
</dbReference>
<evidence type="ECO:0000256" key="3">
    <source>
        <dbReference type="ARBA" id="ARBA00022692"/>
    </source>
</evidence>
<feature type="compositionally biased region" description="Basic and acidic residues" evidence="6">
    <location>
        <begin position="999"/>
        <end position="1016"/>
    </location>
</feature>
<feature type="transmembrane region" description="Helical" evidence="7">
    <location>
        <begin position="422"/>
        <end position="441"/>
    </location>
</feature>
<dbReference type="KEGG" id="bpg:Bathy03g04870"/>
<organism evidence="9 10">
    <name type="scientific">Bathycoccus prasinos</name>
    <dbReference type="NCBI Taxonomy" id="41875"/>
    <lineage>
        <taxon>Eukaryota</taxon>
        <taxon>Viridiplantae</taxon>
        <taxon>Chlorophyta</taxon>
        <taxon>Mamiellophyceae</taxon>
        <taxon>Mamiellales</taxon>
        <taxon>Bathycoccaceae</taxon>
        <taxon>Bathycoccus</taxon>
    </lineage>
</organism>
<evidence type="ECO:0000256" key="1">
    <source>
        <dbReference type="ARBA" id="ARBA00004141"/>
    </source>
</evidence>
<dbReference type="GO" id="GO:0005886">
    <property type="term" value="C:plasma membrane"/>
    <property type="evidence" value="ECO:0007669"/>
    <property type="project" value="TreeGrafter"/>
</dbReference>
<feature type="transmembrane region" description="Helical" evidence="7">
    <location>
        <begin position="763"/>
        <end position="782"/>
    </location>
</feature>
<feature type="region of interest" description="Disordered" evidence="6">
    <location>
        <begin position="874"/>
        <end position="918"/>
    </location>
</feature>